<accession>A0ABP9KHX8</accession>
<evidence type="ECO:0000256" key="1">
    <source>
        <dbReference type="ARBA" id="ARBA00006817"/>
    </source>
</evidence>
<reference evidence="4" key="1">
    <citation type="journal article" date="2019" name="Int. J. Syst. Evol. Microbiol.">
        <title>The Global Catalogue of Microorganisms (GCM) 10K type strain sequencing project: providing services to taxonomists for standard genome sequencing and annotation.</title>
        <authorList>
            <consortium name="The Broad Institute Genomics Platform"/>
            <consortium name="The Broad Institute Genome Sequencing Center for Infectious Disease"/>
            <person name="Wu L."/>
            <person name="Ma J."/>
        </authorList>
    </citation>
    <scope>NUCLEOTIDE SEQUENCE [LARGE SCALE GENOMIC DNA]</scope>
    <source>
        <strain evidence="4">JCM 18298</strain>
    </source>
</reference>
<dbReference type="Pfam" id="PF08327">
    <property type="entry name" value="AHSA1"/>
    <property type="match status" value="1"/>
</dbReference>
<organism evidence="3 4">
    <name type="scientific">Nocardia callitridis</name>
    <dbReference type="NCBI Taxonomy" id="648753"/>
    <lineage>
        <taxon>Bacteria</taxon>
        <taxon>Bacillati</taxon>
        <taxon>Actinomycetota</taxon>
        <taxon>Actinomycetes</taxon>
        <taxon>Mycobacteriales</taxon>
        <taxon>Nocardiaceae</taxon>
        <taxon>Nocardia</taxon>
    </lineage>
</organism>
<dbReference type="RefSeq" id="WP_345496993.1">
    <property type="nucleotide sequence ID" value="NZ_BAABJM010000003.1"/>
</dbReference>
<dbReference type="EMBL" id="BAABJM010000003">
    <property type="protein sequence ID" value="GAA5059149.1"/>
    <property type="molecule type" value="Genomic_DNA"/>
</dbReference>
<dbReference type="SUPFAM" id="SSF55961">
    <property type="entry name" value="Bet v1-like"/>
    <property type="match status" value="1"/>
</dbReference>
<comment type="similarity">
    <text evidence="1">Belongs to the AHA1 family.</text>
</comment>
<proteinExistence type="inferred from homology"/>
<dbReference type="Proteomes" id="UP001500603">
    <property type="component" value="Unassembled WGS sequence"/>
</dbReference>
<dbReference type="InterPro" id="IPR013538">
    <property type="entry name" value="ASHA1/2-like_C"/>
</dbReference>
<evidence type="ECO:0000259" key="2">
    <source>
        <dbReference type="Pfam" id="PF08327"/>
    </source>
</evidence>
<keyword evidence="4" id="KW-1185">Reference proteome</keyword>
<protein>
    <submittedName>
        <fullName evidence="3">SRPBCC family protein</fullName>
    </submittedName>
</protein>
<dbReference type="Gene3D" id="3.30.530.20">
    <property type="match status" value="1"/>
</dbReference>
<dbReference type="InterPro" id="IPR023393">
    <property type="entry name" value="START-like_dom_sf"/>
</dbReference>
<sequence length="155" mass="16901">MAVTRVDRHIRAPRATVYRLLLDPIAVAQWMVPTGMTSVVHEFEARAGGGFRISLTYDAPTEAGKTTARTDTSHGHFARLVPDQLVVQVVEFETADPALAGQQTITYTLEDADGGTLLRGVHEDLPDGVPPEDNELGWRISLDQLANLAEVGRIE</sequence>
<name>A0ABP9KHX8_9NOCA</name>
<feature type="domain" description="Activator of Hsp90 ATPase homologue 1/2-like C-terminal" evidence="2">
    <location>
        <begin position="11"/>
        <end position="149"/>
    </location>
</feature>
<dbReference type="CDD" id="cd08895">
    <property type="entry name" value="SRPBCC_CalC_Aha1-like_2"/>
    <property type="match status" value="1"/>
</dbReference>
<comment type="caution">
    <text evidence="3">The sequence shown here is derived from an EMBL/GenBank/DDBJ whole genome shotgun (WGS) entry which is preliminary data.</text>
</comment>
<gene>
    <name evidence="3" type="ORF">GCM10023318_39330</name>
</gene>
<evidence type="ECO:0000313" key="3">
    <source>
        <dbReference type="EMBL" id="GAA5059149.1"/>
    </source>
</evidence>
<evidence type="ECO:0000313" key="4">
    <source>
        <dbReference type="Proteomes" id="UP001500603"/>
    </source>
</evidence>